<feature type="compositionally biased region" description="Basic and acidic residues" evidence="6">
    <location>
        <begin position="133"/>
        <end position="145"/>
    </location>
</feature>
<dbReference type="Pfam" id="PF00400">
    <property type="entry name" value="WD40"/>
    <property type="match status" value="1"/>
</dbReference>
<dbReference type="Gene3D" id="2.130.10.10">
    <property type="entry name" value="YVTN repeat-like/Quinoprotein amine dehydrogenase"/>
    <property type="match status" value="1"/>
</dbReference>
<comment type="subcellular location">
    <subcellularLocation>
        <location evidence="1">Nucleus</location>
    </subcellularLocation>
</comment>
<keyword evidence="8" id="KW-1185">Reference proteome</keyword>
<dbReference type="GO" id="GO:0034967">
    <property type="term" value="C:Set3 complex"/>
    <property type="evidence" value="ECO:0007669"/>
    <property type="project" value="TreeGrafter"/>
</dbReference>
<sequence>ETAAKFQKEWHVKEPQRDFAFARHVKGRALVSVVNSGLIYYALEREHARRQMPEDGSAAQAEALRSGIFGPLEVQPPAKMEDDEDEDAPADDADLSRKRIQSSLPNGSPSKRPRLSNGCDSKSDAATVSTPMDVDHQENHNHADDDQSLQDNHAYPSPLEGEQVPLPIVRTEGPEQGTQVDKVEQLFPKTTFIRLMDADCATETAPSPSPAGTENAPILLQCEWNPTDPSILAAAGTDALARVWTVSRATATDDGQHHVSPHAHALLDPDAPKTTTVTALAWTSDGTAIAVASDCGGARAAINVWSAGGELMQSLEVSEPPIVKLLWNPSNTALLTISPENKVDTLVTVHSAISSKSFRYQLSGHNLDTGLDATWTGDSEFLICGGGIFECLSLGETSIQRTRKFETKEDDHFLQVSFDPRSHLAATSSDKGVLDLWDESGQRRSILAHQGSITTMAWQPLPPNQSSADDEERLIATGGEDGAILIWNARKPESRAKCFFTMELPVVRLAFTPDGAFIAGATSRSVLIWKVDSHSVPRAVWRPSKDEFENLKGNQDSEEEDEHCLCWDISGQKLAYGANSRLAVISFSG</sequence>
<comment type="caution">
    <text evidence="7">The sequence shown here is derived from an EMBL/GenBank/DDBJ whole genome shotgun (WGS) entry which is preliminary data.</text>
</comment>
<evidence type="ECO:0000256" key="2">
    <source>
        <dbReference type="ARBA" id="ARBA00022574"/>
    </source>
</evidence>
<protein>
    <submittedName>
        <fullName evidence="7">Uncharacterized protein</fullName>
    </submittedName>
</protein>
<proteinExistence type="predicted"/>
<dbReference type="InterPro" id="IPR001680">
    <property type="entry name" value="WD40_rpt"/>
</dbReference>
<name>A0A395N772_TRIAR</name>
<dbReference type="PANTHER" id="PTHR22846:SF2">
    <property type="entry name" value="F-BOX-LIKE_WD REPEAT-CONTAINING PROTEIN EBI"/>
    <property type="match status" value="1"/>
</dbReference>
<dbReference type="SMART" id="SM00320">
    <property type="entry name" value="WD40"/>
    <property type="match status" value="6"/>
</dbReference>
<evidence type="ECO:0000313" key="7">
    <source>
        <dbReference type="EMBL" id="RFU71970.1"/>
    </source>
</evidence>
<evidence type="ECO:0000256" key="1">
    <source>
        <dbReference type="ARBA" id="ARBA00004123"/>
    </source>
</evidence>
<dbReference type="PANTHER" id="PTHR22846">
    <property type="entry name" value="WD40 REPEAT PROTEIN"/>
    <property type="match status" value="1"/>
</dbReference>
<gene>
    <name evidence="7" type="ORF">TARUN_10293</name>
</gene>
<feature type="compositionally biased region" description="Polar residues" evidence="6">
    <location>
        <begin position="118"/>
        <end position="130"/>
    </location>
</feature>
<feature type="repeat" description="WD" evidence="5">
    <location>
        <begin position="446"/>
        <end position="497"/>
    </location>
</feature>
<dbReference type="GO" id="GO:0006357">
    <property type="term" value="P:regulation of transcription by RNA polymerase II"/>
    <property type="evidence" value="ECO:0007669"/>
    <property type="project" value="TreeGrafter"/>
</dbReference>
<evidence type="ECO:0000256" key="6">
    <source>
        <dbReference type="SAM" id="MobiDB-lite"/>
    </source>
</evidence>
<keyword evidence="2 5" id="KW-0853">WD repeat</keyword>
<dbReference type="InterPro" id="IPR015943">
    <property type="entry name" value="WD40/YVTN_repeat-like_dom_sf"/>
</dbReference>
<keyword evidence="4" id="KW-0539">Nucleus</keyword>
<dbReference type="PROSITE" id="PS50082">
    <property type="entry name" value="WD_REPEATS_2"/>
    <property type="match status" value="1"/>
</dbReference>
<feature type="non-terminal residue" evidence="7">
    <location>
        <position position="1"/>
    </location>
</feature>
<feature type="compositionally biased region" description="Acidic residues" evidence="6">
    <location>
        <begin position="81"/>
        <end position="93"/>
    </location>
</feature>
<organism evidence="7 8">
    <name type="scientific">Trichoderma arundinaceum</name>
    <dbReference type="NCBI Taxonomy" id="490622"/>
    <lineage>
        <taxon>Eukaryota</taxon>
        <taxon>Fungi</taxon>
        <taxon>Dikarya</taxon>
        <taxon>Ascomycota</taxon>
        <taxon>Pezizomycotina</taxon>
        <taxon>Sordariomycetes</taxon>
        <taxon>Hypocreomycetidae</taxon>
        <taxon>Hypocreales</taxon>
        <taxon>Hypocreaceae</taxon>
        <taxon>Trichoderma</taxon>
    </lineage>
</organism>
<accession>A0A395N772</accession>
<dbReference type="SUPFAM" id="SSF50978">
    <property type="entry name" value="WD40 repeat-like"/>
    <property type="match status" value="1"/>
</dbReference>
<dbReference type="GO" id="GO:0003714">
    <property type="term" value="F:transcription corepressor activity"/>
    <property type="evidence" value="ECO:0007669"/>
    <property type="project" value="InterPro"/>
</dbReference>
<dbReference type="EMBL" id="PXOA01001065">
    <property type="protein sequence ID" value="RFU71970.1"/>
    <property type="molecule type" value="Genomic_DNA"/>
</dbReference>
<dbReference type="Proteomes" id="UP000266272">
    <property type="component" value="Unassembled WGS sequence"/>
</dbReference>
<evidence type="ECO:0000256" key="4">
    <source>
        <dbReference type="ARBA" id="ARBA00023242"/>
    </source>
</evidence>
<dbReference type="InterPro" id="IPR045183">
    <property type="entry name" value="Ebi-like"/>
</dbReference>
<feature type="region of interest" description="Disordered" evidence="6">
    <location>
        <begin position="72"/>
        <end position="162"/>
    </location>
</feature>
<evidence type="ECO:0000256" key="3">
    <source>
        <dbReference type="ARBA" id="ARBA00022737"/>
    </source>
</evidence>
<keyword evidence="3" id="KW-0677">Repeat</keyword>
<dbReference type="STRING" id="490622.A0A395N772"/>
<dbReference type="InterPro" id="IPR036322">
    <property type="entry name" value="WD40_repeat_dom_sf"/>
</dbReference>
<dbReference type="AlphaFoldDB" id="A0A395N772"/>
<dbReference type="Gene3D" id="1.20.960.30">
    <property type="match status" value="1"/>
</dbReference>
<evidence type="ECO:0000256" key="5">
    <source>
        <dbReference type="PROSITE-ProRule" id="PRU00221"/>
    </source>
</evidence>
<dbReference type="OrthoDB" id="1367865at2759"/>
<reference evidence="7 8" key="1">
    <citation type="journal article" date="2018" name="PLoS Pathog.">
        <title>Evolution of structural diversity of trichothecenes, a family of toxins produced by plant pathogenic and entomopathogenic fungi.</title>
        <authorList>
            <person name="Proctor R.H."/>
            <person name="McCormick S.P."/>
            <person name="Kim H.S."/>
            <person name="Cardoza R.E."/>
            <person name="Stanley A.M."/>
            <person name="Lindo L."/>
            <person name="Kelly A."/>
            <person name="Brown D.W."/>
            <person name="Lee T."/>
            <person name="Vaughan M.M."/>
            <person name="Alexander N.J."/>
            <person name="Busman M."/>
            <person name="Gutierrez S."/>
        </authorList>
    </citation>
    <scope>NUCLEOTIDE SEQUENCE [LARGE SCALE GENOMIC DNA]</scope>
    <source>
        <strain evidence="7 8">IBT 40837</strain>
    </source>
</reference>
<evidence type="ECO:0000313" key="8">
    <source>
        <dbReference type="Proteomes" id="UP000266272"/>
    </source>
</evidence>